<evidence type="ECO:0000313" key="1">
    <source>
        <dbReference type="EMBL" id="KAG0448779.1"/>
    </source>
</evidence>
<dbReference type="EMBL" id="JADCNM010000266">
    <property type="protein sequence ID" value="KAG0448779.1"/>
    <property type="molecule type" value="Genomic_DNA"/>
</dbReference>
<dbReference type="OrthoDB" id="1659429at2759"/>
<organism evidence="1 2">
    <name type="scientific">Vanilla planifolia</name>
    <name type="common">Vanilla</name>
    <dbReference type="NCBI Taxonomy" id="51239"/>
    <lineage>
        <taxon>Eukaryota</taxon>
        <taxon>Viridiplantae</taxon>
        <taxon>Streptophyta</taxon>
        <taxon>Embryophyta</taxon>
        <taxon>Tracheophyta</taxon>
        <taxon>Spermatophyta</taxon>
        <taxon>Magnoliopsida</taxon>
        <taxon>Liliopsida</taxon>
        <taxon>Asparagales</taxon>
        <taxon>Orchidaceae</taxon>
        <taxon>Vanilloideae</taxon>
        <taxon>Vanilleae</taxon>
        <taxon>Vanilla</taxon>
    </lineage>
</organism>
<accession>A0A835U417</accession>
<name>A0A835U417_VANPL</name>
<feature type="non-terminal residue" evidence="1">
    <location>
        <position position="83"/>
    </location>
</feature>
<reference evidence="1 2" key="1">
    <citation type="journal article" date="2020" name="Nat. Food">
        <title>A phased Vanilla planifolia genome enables genetic improvement of flavour and production.</title>
        <authorList>
            <person name="Hasing T."/>
            <person name="Tang H."/>
            <person name="Brym M."/>
            <person name="Khazi F."/>
            <person name="Huang T."/>
            <person name="Chambers A.H."/>
        </authorList>
    </citation>
    <scope>NUCLEOTIDE SEQUENCE [LARGE SCALE GENOMIC DNA]</scope>
    <source>
        <tissue evidence="1">Leaf</tissue>
    </source>
</reference>
<feature type="non-terminal residue" evidence="1">
    <location>
        <position position="1"/>
    </location>
</feature>
<dbReference type="AlphaFoldDB" id="A0A835U417"/>
<dbReference type="Proteomes" id="UP000639772">
    <property type="component" value="Unassembled WGS sequence"/>
</dbReference>
<comment type="caution">
    <text evidence="1">The sequence shown here is derived from an EMBL/GenBank/DDBJ whole genome shotgun (WGS) entry which is preliminary data.</text>
</comment>
<sequence>LSCSVKFGLMDVDPLSSLLNPWSFICRFNYSGSMPKKKKVFLYGGHITSWKNDLGEEVLFMICSYEFRLKLILEPSANLPKHQ</sequence>
<protein>
    <submittedName>
        <fullName evidence="1">Uncharacterized protein</fullName>
    </submittedName>
</protein>
<evidence type="ECO:0000313" key="2">
    <source>
        <dbReference type="Proteomes" id="UP000639772"/>
    </source>
</evidence>
<gene>
    <name evidence="1" type="ORF">HPP92_027655</name>
</gene>
<proteinExistence type="predicted"/>